<name>A0AAV0U7K5_HYABA</name>
<dbReference type="PANTHER" id="PTHR12629:SF0">
    <property type="entry name" value="DIPHOSPHOINOSITOL-POLYPHOSPHATE DIPHOSPHATASE"/>
    <property type="match status" value="1"/>
</dbReference>
<dbReference type="AlphaFoldDB" id="A0AAV0U7K5"/>
<evidence type="ECO:0000313" key="5">
    <source>
        <dbReference type="EMBL" id="CAI5732992.1"/>
    </source>
</evidence>
<protein>
    <recommendedName>
        <fullName evidence="4">Nudix hydrolase domain-containing protein</fullName>
    </recommendedName>
</protein>
<evidence type="ECO:0000256" key="1">
    <source>
        <dbReference type="ARBA" id="ARBA00022723"/>
    </source>
</evidence>
<dbReference type="SUPFAM" id="SSF55811">
    <property type="entry name" value="Nudix"/>
    <property type="match status" value="1"/>
</dbReference>
<keyword evidence="6" id="KW-1185">Reference proteome</keyword>
<dbReference type="PROSITE" id="PS51462">
    <property type="entry name" value="NUDIX"/>
    <property type="match status" value="1"/>
</dbReference>
<feature type="domain" description="Nudix hydrolase" evidence="4">
    <location>
        <begin position="222"/>
        <end position="350"/>
    </location>
</feature>
<keyword evidence="3" id="KW-0732">Signal</keyword>
<evidence type="ECO:0000256" key="2">
    <source>
        <dbReference type="ARBA" id="ARBA00022801"/>
    </source>
</evidence>
<dbReference type="InterPro" id="IPR000086">
    <property type="entry name" value="NUDIX_hydrolase_dom"/>
</dbReference>
<gene>
    <name evidence="5" type="ORF">HBR001_LOCUS5696</name>
</gene>
<dbReference type="Gene3D" id="3.90.79.10">
    <property type="entry name" value="Nucleoside Triphosphate Pyrophosphohydrolase"/>
    <property type="match status" value="1"/>
</dbReference>
<feature type="chain" id="PRO_5043460396" description="Nudix hydrolase domain-containing protein" evidence="3">
    <location>
        <begin position="22"/>
        <end position="374"/>
    </location>
</feature>
<dbReference type="Pfam" id="PF00293">
    <property type="entry name" value="NUDIX"/>
    <property type="match status" value="1"/>
</dbReference>
<comment type="caution">
    <text evidence="5">The sequence shown here is derived from an EMBL/GenBank/DDBJ whole genome shotgun (WGS) entry which is preliminary data.</text>
</comment>
<evidence type="ECO:0000313" key="6">
    <source>
        <dbReference type="Proteomes" id="UP001162031"/>
    </source>
</evidence>
<dbReference type="PANTHER" id="PTHR12629">
    <property type="entry name" value="DIPHOSPHOINOSITOL POLYPHOSPHATE PHOSPHOHYDROLASE"/>
    <property type="match status" value="1"/>
</dbReference>
<dbReference type="InterPro" id="IPR015797">
    <property type="entry name" value="NUDIX_hydrolase-like_dom_sf"/>
</dbReference>
<reference evidence="5" key="1">
    <citation type="submission" date="2022-12" db="EMBL/GenBank/DDBJ databases">
        <authorList>
            <person name="Webb A."/>
        </authorList>
    </citation>
    <scope>NUCLEOTIDE SEQUENCE</scope>
    <source>
        <strain evidence="5">Hp1</strain>
    </source>
</reference>
<feature type="signal peptide" evidence="3">
    <location>
        <begin position="1"/>
        <end position="21"/>
    </location>
</feature>
<dbReference type="EMBL" id="CANTFL010001191">
    <property type="protein sequence ID" value="CAI5732992.1"/>
    <property type="molecule type" value="Genomic_DNA"/>
</dbReference>
<keyword evidence="1" id="KW-0479">Metal-binding</keyword>
<proteinExistence type="predicted"/>
<evidence type="ECO:0000256" key="3">
    <source>
        <dbReference type="SAM" id="SignalP"/>
    </source>
</evidence>
<organism evidence="5 6">
    <name type="scientific">Hyaloperonospora brassicae</name>
    <name type="common">Brassica downy mildew</name>
    <name type="synonym">Peronospora brassicae</name>
    <dbReference type="NCBI Taxonomy" id="162125"/>
    <lineage>
        <taxon>Eukaryota</taxon>
        <taxon>Sar</taxon>
        <taxon>Stramenopiles</taxon>
        <taxon>Oomycota</taxon>
        <taxon>Peronosporomycetes</taxon>
        <taxon>Peronosporales</taxon>
        <taxon>Peronosporaceae</taxon>
        <taxon>Hyaloperonospora</taxon>
    </lineage>
</organism>
<dbReference type="GO" id="GO:0046872">
    <property type="term" value="F:metal ion binding"/>
    <property type="evidence" value="ECO:0007669"/>
    <property type="project" value="UniProtKB-KW"/>
</dbReference>
<dbReference type="GO" id="GO:0005737">
    <property type="term" value="C:cytoplasm"/>
    <property type="evidence" value="ECO:0007669"/>
    <property type="project" value="TreeGrafter"/>
</dbReference>
<dbReference type="Proteomes" id="UP001162031">
    <property type="component" value="Unassembled WGS sequence"/>
</dbReference>
<dbReference type="GO" id="GO:0005634">
    <property type="term" value="C:nucleus"/>
    <property type="evidence" value="ECO:0007669"/>
    <property type="project" value="TreeGrafter"/>
</dbReference>
<accession>A0AAV0U7K5</accession>
<dbReference type="GO" id="GO:0016787">
    <property type="term" value="F:hydrolase activity"/>
    <property type="evidence" value="ECO:0007669"/>
    <property type="project" value="UniProtKB-KW"/>
</dbReference>
<sequence>MQSLLPLVALAAWGQVTLMAAASSSAAATATAVATRVGNATDDARAQITSKVHTPEDFALDDDSEERGLAGETVKIAEGLSGLASRPLSNWRRAMEAVKKQPLPPKEMKTFLPSEEVLPALRTLNIPIRQFAEGKGGKWVQTGDDSWRTAFGVKEGDRVTDATEKVLENARAAIKKHAETYNPKTRKTDLSQTKDEKVLGEDGKILAPLVGRENQIYLDKDKKIRVVTCSVVVDKEGKVLLISSSNPGKIDDWLLPKGGLERTDETVPASAERELLEEAGVTSAARAYIGPRYVEAGAKDKYYMHVFKVESPTKLDKWAENKRQRIWVPYADAIRLLRKKRPHLAEFVYEASKVKATETVKHALAPASPKLSAN</sequence>
<evidence type="ECO:0000259" key="4">
    <source>
        <dbReference type="PROSITE" id="PS51462"/>
    </source>
</evidence>
<keyword evidence="2" id="KW-0378">Hydrolase</keyword>